<dbReference type="EMBL" id="BQKI01000017">
    <property type="protein sequence ID" value="GJN10310.1"/>
    <property type="molecule type" value="Genomic_DNA"/>
</dbReference>
<gene>
    <name evidence="2" type="primary">ga28393</name>
    <name evidence="2" type="ORF">PR202_ga28393</name>
</gene>
<evidence type="ECO:0000313" key="3">
    <source>
        <dbReference type="Proteomes" id="UP001054889"/>
    </source>
</evidence>
<dbReference type="Proteomes" id="UP001054889">
    <property type="component" value="Unassembled WGS sequence"/>
</dbReference>
<protein>
    <submittedName>
        <fullName evidence="2">Uncharacterized protein</fullName>
    </submittedName>
</protein>
<reference evidence="2" key="2">
    <citation type="submission" date="2021-12" db="EMBL/GenBank/DDBJ databases">
        <title>Resequencing data analysis of finger millet.</title>
        <authorList>
            <person name="Hatakeyama M."/>
            <person name="Aluri S."/>
            <person name="Balachadran M.T."/>
            <person name="Sivarajan S.R."/>
            <person name="Poveda L."/>
            <person name="Shimizu-Inatsugi R."/>
            <person name="Schlapbach R."/>
            <person name="Sreeman S.M."/>
            <person name="Shimizu K.K."/>
        </authorList>
    </citation>
    <scope>NUCLEOTIDE SEQUENCE</scope>
</reference>
<reference evidence="2" key="1">
    <citation type="journal article" date="2018" name="DNA Res.">
        <title>Multiple hybrid de novo genome assembly of finger millet, an orphan allotetraploid crop.</title>
        <authorList>
            <person name="Hatakeyama M."/>
            <person name="Aluri S."/>
            <person name="Balachadran M.T."/>
            <person name="Sivarajan S.R."/>
            <person name="Patrignani A."/>
            <person name="Gruter S."/>
            <person name="Poveda L."/>
            <person name="Shimizu-Inatsugi R."/>
            <person name="Baeten J."/>
            <person name="Francoijs K.J."/>
            <person name="Nataraja K.N."/>
            <person name="Reddy Y.A.N."/>
            <person name="Phadnis S."/>
            <person name="Ravikumar R.L."/>
            <person name="Schlapbach R."/>
            <person name="Sreeman S.M."/>
            <person name="Shimizu K.K."/>
        </authorList>
    </citation>
    <scope>NUCLEOTIDE SEQUENCE</scope>
</reference>
<sequence length="157" mass="16152">MMAKLPADIPPEMLANIQASGGTLPTDVPPEVLAELPAMQGQLPVNVPPEVLAKLAASAKQHQPAGAENATPTSGGGGIPLEVMADLAATAKQQPGAAAGLPVELPKMPDFSGLANISFPPMPSGPKLPEMPQNISMFGYEVPIPKLSTRWSTDNNS</sequence>
<accession>A0AAV5DIK8</accession>
<evidence type="ECO:0000256" key="1">
    <source>
        <dbReference type="SAM" id="MobiDB-lite"/>
    </source>
</evidence>
<feature type="region of interest" description="Disordered" evidence="1">
    <location>
        <begin position="56"/>
        <end position="80"/>
    </location>
</feature>
<comment type="caution">
    <text evidence="2">The sequence shown here is derived from an EMBL/GenBank/DDBJ whole genome shotgun (WGS) entry which is preliminary data.</text>
</comment>
<name>A0AAV5DIK8_ELECO</name>
<keyword evidence="3" id="KW-1185">Reference proteome</keyword>
<proteinExistence type="predicted"/>
<dbReference type="AlphaFoldDB" id="A0AAV5DIK8"/>
<organism evidence="2 3">
    <name type="scientific">Eleusine coracana subsp. coracana</name>
    <dbReference type="NCBI Taxonomy" id="191504"/>
    <lineage>
        <taxon>Eukaryota</taxon>
        <taxon>Viridiplantae</taxon>
        <taxon>Streptophyta</taxon>
        <taxon>Embryophyta</taxon>
        <taxon>Tracheophyta</taxon>
        <taxon>Spermatophyta</taxon>
        <taxon>Magnoliopsida</taxon>
        <taxon>Liliopsida</taxon>
        <taxon>Poales</taxon>
        <taxon>Poaceae</taxon>
        <taxon>PACMAD clade</taxon>
        <taxon>Chloridoideae</taxon>
        <taxon>Cynodonteae</taxon>
        <taxon>Eleusininae</taxon>
        <taxon>Eleusine</taxon>
    </lineage>
</organism>
<evidence type="ECO:0000313" key="2">
    <source>
        <dbReference type="EMBL" id="GJN10310.1"/>
    </source>
</evidence>